<dbReference type="RefSeq" id="WP_097277430.1">
    <property type="nucleotide sequence ID" value="NZ_OCNJ01000001.1"/>
</dbReference>
<dbReference type="GO" id="GO:0022857">
    <property type="term" value="F:transmembrane transporter activity"/>
    <property type="evidence" value="ECO:0007669"/>
    <property type="project" value="InterPro"/>
</dbReference>
<feature type="transmembrane region" description="Helical" evidence="6">
    <location>
        <begin position="54"/>
        <end position="73"/>
    </location>
</feature>
<feature type="transmembrane region" description="Helical" evidence="6">
    <location>
        <begin position="272"/>
        <end position="292"/>
    </location>
</feature>
<keyword evidence="3 6" id="KW-0812">Transmembrane</keyword>
<dbReference type="AlphaFoldDB" id="A0A286G4L1"/>
<evidence type="ECO:0000256" key="4">
    <source>
        <dbReference type="ARBA" id="ARBA00022989"/>
    </source>
</evidence>
<dbReference type="Proteomes" id="UP000219621">
    <property type="component" value="Unassembled WGS sequence"/>
</dbReference>
<dbReference type="InterPro" id="IPR020846">
    <property type="entry name" value="MFS_dom"/>
</dbReference>
<sequence>MSSSAPPPARAGLVLLALAMGGFAIGTAEFAAMSLLPYFSAGLGIDEPTAGHVISVYALGVVVGAPVIAVLGAKVGRRTLLIGLMAVFALGNALSAMAPSYGWMIAFRFLAGLPHGAYFGVAALVAASLVPAGKRAQAVARVMLGLTVATIAGVPLASWIGQGLGWRWGFGLVALLALTTVALLVAFAPRGGRIAGVSARRELGALARGQVWLTLGIGAIGFGGLFCVYTYLATTLLEVTGVGPGMVPVVLAVFGVGMTLGNLVAAWAADRALMPAAGGILVWSAGSLLLFPLVAGDIWLVSLCVFLIGGGGGLGTVLQTRLMDVAGDAQMLAAALNHSAFNVANALGPWLGGLAIAAGWGWTSTGWVGAGLAGTGLLLWGVSLRVERAARLRVAEA</sequence>
<dbReference type="CDD" id="cd17324">
    <property type="entry name" value="MFS_NepI_like"/>
    <property type="match status" value="1"/>
</dbReference>
<evidence type="ECO:0000256" key="6">
    <source>
        <dbReference type="SAM" id="Phobius"/>
    </source>
</evidence>
<feature type="transmembrane region" description="Helical" evidence="6">
    <location>
        <begin position="245"/>
        <end position="265"/>
    </location>
</feature>
<accession>A0A286G4L1</accession>
<dbReference type="PANTHER" id="PTHR43124">
    <property type="entry name" value="PURINE EFFLUX PUMP PBUE"/>
    <property type="match status" value="1"/>
</dbReference>
<comment type="subcellular location">
    <subcellularLocation>
        <location evidence="1">Cell membrane</location>
        <topology evidence="1">Multi-pass membrane protein</topology>
    </subcellularLocation>
</comment>
<dbReference type="PANTHER" id="PTHR43124:SF3">
    <property type="entry name" value="CHLORAMPHENICOL EFFLUX PUMP RV0191"/>
    <property type="match status" value="1"/>
</dbReference>
<dbReference type="InterPro" id="IPR011701">
    <property type="entry name" value="MFS"/>
</dbReference>
<keyword evidence="5 6" id="KW-0472">Membrane</keyword>
<name>A0A286G4L1_9PROT</name>
<dbReference type="OrthoDB" id="9788453at2"/>
<reference evidence="8 9" key="1">
    <citation type="submission" date="2017-09" db="EMBL/GenBank/DDBJ databases">
        <authorList>
            <person name="Ehlers B."/>
            <person name="Leendertz F.H."/>
        </authorList>
    </citation>
    <scope>NUCLEOTIDE SEQUENCE [LARGE SCALE GENOMIC DNA]</scope>
    <source>
        <strain evidence="8 9">USBA 140</strain>
    </source>
</reference>
<keyword evidence="4 6" id="KW-1133">Transmembrane helix</keyword>
<evidence type="ECO:0000313" key="8">
    <source>
        <dbReference type="EMBL" id="SOD90461.1"/>
    </source>
</evidence>
<keyword evidence="2" id="KW-1003">Cell membrane</keyword>
<evidence type="ECO:0000259" key="7">
    <source>
        <dbReference type="PROSITE" id="PS50850"/>
    </source>
</evidence>
<feature type="domain" description="Major facilitator superfamily (MFS) profile" evidence="7">
    <location>
        <begin position="14"/>
        <end position="388"/>
    </location>
</feature>
<feature type="transmembrane region" description="Helical" evidence="6">
    <location>
        <begin position="105"/>
        <end position="130"/>
    </location>
</feature>
<feature type="transmembrane region" description="Helical" evidence="6">
    <location>
        <begin position="142"/>
        <end position="160"/>
    </location>
</feature>
<dbReference type="InterPro" id="IPR050189">
    <property type="entry name" value="MFS_Efflux_Transporters"/>
</dbReference>
<evidence type="ECO:0000256" key="3">
    <source>
        <dbReference type="ARBA" id="ARBA00022692"/>
    </source>
</evidence>
<evidence type="ECO:0000256" key="2">
    <source>
        <dbReference type="ARBA" id="ARBA00022475"/>
    </source>
</evidence>
<dbReference type="InterPro" id="IPR036259">
    <property type="entry name" value="MFS_trans_sf"/>
</dbReference>
<organism evidence="8 9">
    <name type="scientific">Caenispirillum bisanense</name>
    <dbReference type="NCBI Taxonomy" id="414052"/>
    <lineage>
        <taxon>Bacteria</taxon>
        <taxon>Pseudomonadati</taxon>
        <taxon>Pseudomonadota</taxon>
        <taxon>Alphaproteobacteria</taxon>
        <taxon>Rhodospirillales</taxon>
        <taxon>Novispirillaceae</taxon>
        <taxon>Caenispirillum</taxon>
    </lineage>
</organism>
<dbReference type="SUPFAM" id="SSF103473">
    <property type="entry name" value="MFS general substrate transporter"/>
    <property type="match status" value="1"/>
</dbReference>
<feature type="transmembrane region" description="Helical" evidence="6">
    <location>
        <begin position="366"/>
        <end position="384"/>
    </location>
</feature>
<feature type="transmembrane region" description="Helical" evidence="6">
    <location>
        <begin position="166"/>
        <end position="188"/>
    </location>
</feature>
<feature type="transmembrane region" description="Helical" evidence="6">
    <location>
        <begin position="209"/>
        <end position="233"/>
    </location>
</feature>
<feature type="transmembrane region" description="Helical" evidence="6">
    <location>
        <begin position="298"/>
        <end position="318"/>
    </location>
</feature>
<feature type="transmembrane region" description="Helical" evidence="6">
    <location>
        <begin position="80"/>
        <end position="99"/>
    </location>
</feature>
<evidence type="ECO:0000256" key="1">
    <source>
        <dbReference type="ARBA" id="ARBA00004651"/>
    </source>
</evidence>
<dbReference type="PROSITE" id="PS50850">
    <property type="entry name" value="MFS"/>
    <property type="match status" value="1"/>
</dbReference>
<proteinExistence type="predicted"/>
<dbReference type="GO" id="GO:0005886">
    <property type="term" value="C:plasma membrane"/>
    <property type="evidence" value="ECO:0007669"/>
    <property type="project" value="UniProtKB-SubCell"/>
</dbReference>
<protein>
    <submittedName>
        <fullName evidence="8">MFS transporter, DHA1 family, inner membrane transport protein</fullName>
    </submittedName>
</protein>
<keyword evidence="9" id="KW-1185">Reference proteome</keyword>
<evidence type="ECO:0000256" key="5">
    <source>
        <dbReference type="ARBA" id="ARBA00023136"/>
    </source>
</evidence>
<dbReference type="EMBL" id="OCNJ01000001">
    <property type="protein sequence ID" value="SOD90461.1"/>
    <property type="molecule type" value="Genomic_DNA"/>
</dbReference>
<feature type="transmembrane region" description="Helical" evidence="6">
    <location>
        <begin position="339"/>
        <end position="360"/>
    </location>
</feature>
<dbReference type="Gene3D" id="1.20.1250.20">
    <property type="entry name" value="MFS general substrate transporter like domains"/>
    <property type="match status" value="2"/>
</dbReference>
<evidence type="ECO:0000313" key="9">
    <source>
        <dbReference type="Proteomes" id="UP000219621"/>
    </source>
</evidence>
<gene>
    <name evidence="8" type="ORF">SAMN05421508_101550</name>
</gene>
<dbReference type="Pfam" id="PF07690">
    <property type="entry name" value="MFS_1"/>
    <property type="match status" value="1"/>
</dbReference>